<accession>A0A193GXM2</accession>
<protein>
    <submittedName>
        <fullName evidence="1">Uncharacterized protein</fullName>
    </submittedName>
</protein>
<dbReference type="Proteomes" id="UP000202398">
    <property type="component" value="Segment"/>
</dbReference>
<name>A0A193GXM2_9CAUD</name>
<dbReference type="GeneID" id="30313671"/>
<keyword evidence="2" id="KW-1185">Reference proteome</keyword>
<dbReference type="RefSeq" id="YP_009283788.1">
    <property type="nucleotide sequence ID" value="NC_031045.1"/>
</dbReference>
<organism evidence="1 2">
    <name type="scientific">Salmonella phage GG32</name>
    <dbReference type="NCBI Taxonomy" id="1868169"/>
    <lineage>
        <taxon>Viruses</taxon>
        <taxon>Duplodnaviria</taxon>
        <taxon>Heunggongvirae</taxon>
        <taxon>Uroviricota</taxon>
        <taxon>Caudoviricetes</taxon>
        <taxon>Pantevenvirales</taxon>
        <taxon>Ackermannviridae</taxon>
        <taxon>Cvivirinae</taxon>
        <taxon>Kuttervirus</taxon>
        <taxon>Kuttervirus GG32</taxon>
    </lineage>
</organism>
<reference evidence="1 2" key="1">
    <citation type="submission" date="2016-05" db="EMBL/GenBank/DDBJ databases">
        <title>Genome Sequence of Salmonella enterica Serovar Typhimurium Phage GG32 strain from environment in Korea.</title>
        <authorList>
            <person name="Chae S.-J."/>
            <person name="Kwon T."/>
            <person name="Lee S."/>
            <person name="Kim J."/>
            <person name="Yoo C.-K."/>
            <person name="Chung G.T."/>
            <person name="Kim D.-W."/>
            <person name="Lee D.-Y."/>
        </authorList>
    </citation>
    <scope>NUCLEOTIDE SEQUENCE [LARGE SCALE GENOMIC DNA]</scope>
</reference>
<dbReference type="KEGG" id="vg:30313671"/>
<sequence length="185" mass="20416">MVEGDTILQIIRLWILLFDQLLTPRLDGAVVSRADEVEYTTKPGRHCHHVVVHTCRGFGRAEYSGCVATEVPRDCCRHRGLRTTNDSAMDDVRGASGLEVLNHQPDGLTEFAAIDALLAICIIGQRREVIFTFEPNLLIGFWIGNEFARGVFVEIIFPMNQIAVEGKGIEDGFVHSISPVGIGLS</sequence>
<proteinExistence type="predicted"/>
<evidence type="ECO:0000313" key="1">
    <source>
        <dbReference type="EMBL" id="ANN85862.1"/>
    </source>
</evidence>
<evidence type="ECO:0000313" key="2">
    <source>
        <dbReference type="Proteomes" id="UP000202398"/>
    </source>
</evidence>
<dbReference type="EMBL" id="KX245012">
    <property type="protein sequence ID" value="ANN85862.1"/>
    <property type="molecule type" value="Genomic_DNA"/>
</dbReference>